<evidence type="ECO:0000256" key="3">
    <source>
        <dbReference type="ARBA" id="ARBA00022692"/>
    </source>
</evidence>
<organism evidence="10 11">
    <name type="scientific">Faecalibacillus intestinalis</name>
    <dbReference type="NCBI Taxonomy" id="1982626"/>
    <lineage>
        <taxon>Bacteria</taxon>
        <taxon>Bacillati</taxon>
        <taxon>Bacillota</taxon>
        <taxon>Erysipelotrichia</taxon>
        <taxon>Erysipelotrichales</taxon>
        <taxon>Coprobacillaceae</taxon>
        <taxon>Faecalibacillus</taxon>
    </lineage>
</organism>
<evidence type="ECO:0000313" key="11">
    <source>
        <dbReference type="Proteomes" id="UP000240974"/>
    </source>
</evidence>
<protein>
    <submittedName>
        <fullName evidence="10">ABC transporter permease</fullName>
    </submittedName>
</protein>
<reference evidence="10 11" key="1">
    <citation type="journal article" date="2019" name="Int. J. Syst. Evol. Microbiol.">
        <title>Faecalibacillus intestinalis gen. nov., sp. nov. and Faecalibacillus faecis sp. nov., isolated from human faeces.</title>
        <authorList>
            <person name="Seo B."/>
            <person name="Jeon K."/>
            <person name="Baek I."/>
            <person name="Lee Y.M."/>
            <person name="Baek K."/>
            <person name="Ko G."/>
        </authorList>
    </citation>
    <scope>NUCLEOTIDE SEQUENCE [LARGE SCALE GENOMIC DNA]</scope>
    <source>
        <strain evidence="10 11">SNUG30099</strain>
    </source>
</reference>
<keyword evidence="11" id="KW-1185">Reference proteome</keyword>
<dbReference type="PANTHER" id="PTHR30287:SF1">
    <property type="entry name" value="INNER MEMBRANE PROTEIN"/>
    <property type="match status" value="1"/>
</dbReference>
<comment type="subcellular location">
    <subcellularLocation>
        <location evidence="1">Cell membrane</location>
        <topology evidence="1">Multi-pass membrane protein</topology>
    </subcellularLocation>
</comment>
<accession>A0A2T3FXV9</accession>
<dbReference type="PANTHER" id="PTHR30287">
    <property type="entry name" value="MEMBRANE COMPONENT OF PREDICTED ABC SUPERFAMILY METABOLITE UPTAKE TRANSPORTER"/>
    <property type="match status" value="1"/>
</dbReference>
<dbReference type="EMBL" id="PYLQ01000013">
    <property type="protein sequence ID" value="PST40109.1"/>
    <property type="molecule type" value="Genomic_DNA"/>
</dbReference>
<dbReference type="AlphaFoldDB" id="A0A2T3FXV9"/>
<evidence type="ECO:0000256" key="1">
    <source>
        <dbReference type="ARBA" id="ARBA00004651"/>
    </source>
</evidence>
<dbReference type="GO" id="GO:0005886">
    <property type="term" value="C:plasma membrane"/>
    <property type="evidence" value="ECO:0007669"/>
    <property type="project" value="UniProtKB-SubCell"/>
</dbReference>
<evidence type="ECO:0000259" key="9">
    <source>
        <dbReference type="Pfam" id="PF12704"/>
    </source>
</evidence>
<feature type="transmembrane region" description="Helical" evidence="7">
    <location>
        <begin position="999"/>
        <end position="1020"/>
    </location>
</feature>
<evidence type="ECO:0000256" key="4">
    <source>
        <dbReference type="ARBA" id="ARBA00022989"/>
    </source>
</evidence>
<sequence>MKRNAYVKNQIRIIKKTKARFLSIFCIVFLGASFFAGLRQSPLIMKESMHDYLQTYKWNDLNYIATYGFDESIIQKVEKVKGVEAVDYGFRFDALMSYDEKANIGMTVYSDDDFSKGVDLPELLKGRYPQKDNECLMDYQYIKKSSLKLNNQITLENDYGKKEYKIVGIINDSRYVSDLERGTNSLGDGNNSGFILVLNQGNEHMAVPDELFDLHDQKTFYNDLRIHLKNENHLYEFDDDYDEYVKPINKKIKAILKDYNLVFYNQTKEDALNKIADGEKEYQDGLKQYQEGMDAYQNGMNQYLDGKKQYDQGYLQYQQGLKEYQSGLKQYQAGLSQYQTGYQKYQEGLKQYQAGYQTYLDYVEKVDQYDTSIQTVEAALSQFGGYEQAKNIPSDSPYYQQAQTLIASYDQLKQNESQINTLKTQLPVIKQELDQNKTVLDQTNAQLVQSKQQLDTSNQKIKASKALLDQTGIKLADSKKQLDEAKNTLDSNLPQLEEAKVKLDQAQSDLNEAKQQAADLQKGKIITLTKNESAAILSYSGNCDSISALSILFPVLFFLVAALVSMTTMTRMVEELRVQNGTLRALGYKKKDVIMQYLIYAFLATFFASSIGIVFGTYFFPSIIYYLYRIMMFDIGAPTRIIFELATCIQTYIISVVIILFVTFMVCYKELQAVPAQILRPKAPKLGKRILLERITFIWKRLSFNQKVTMRNIFRYKKRFFMSVIGIAGCTALIVVGFGIKYSVSPLASEQYGNMWIYDGVVNYKDDLTATTKKQAQDDFKGQSQVKSTMGIYNKTITIDQQMVTVEIPSETKDFDQYIHMSDYQTSKTLNLKDDGVYINAKLAEILDLKVGDQLTLSLDNKDYKVKIAGIYKLYFRHYIYMSPKYYENLTKDEVHYNSQYFKLNKKASEKKLTNYCDHHENITSIQYVSGISEGFYSQMESLDSVVFILIVCAGALAFIVLYNLTNINIQERKSEIATIKVLGFYPKEVYDYVFRENIILAFIGSIVGLGLGKIIHAYLIRTVEVDMAMFIRTVNIRCYMIAIILTMAFTFLINLYMRRVLKKIDMVESLKSIE</sequence>
<evidence type="ECO:0000313" key="10">
    <source>
        <dbReference type="EMBL" id="PST40109.1"/>
    </source>
</evidence>
<keyword evidence="5 7" id="KW-0472">Membrane</keyword>
<feature type="transmembrane region" description="Helical" evidence="7">
    <location>
        <begin position="1040"/>
        <end position="1058"/>
    </location>
</feature>
<dbReference type="Pfam" id="PF12704">
    <property type="entry name" value="MacB_PCD"/>
    <property type="match status" value="1"/>
</dbReference>
<proteinExistence type="predicted"/>
<feature type="transmembrane region" description="Helical" evidence="7">
    <location>
        <begin position="21"/>
        <end position="38"/>
    </location>
</feature>
<feature type="domain" description="MacB-like periplasmic core" evidence="9">
    <location>
        <begin position="724"/>
        <end position="911"/>
    </location>
</feature>
<keyword evidence="4 7" id="KW-1133">Transmembrane helix</keyword>
<feature type="domain" description="ABC3 transporter permease C-terminal" evidence="8">
    <location>
        <begin position="949"/>
        <end position="1059"/>
    </location>
</feature>
<feature type="transmembrane region" description="Helical" evidence="7">
    <location>
        <begin position="546"/>
        <end position="567"/>
    </location>
</feature>
<feature type="transmembrane region" description="Helical" evidence="7">
    <location>
        <begin position="720"/>
        <end position="740"/>
    </location>
</feature>
<evidence type="ECO:0000256" key="5">
    <source>
        <dbReference type="ARBA" id="ARBA00023136"/>
    </source>
</evidence>
<dbReference type="InterPro" id="IPR003838">
    <property type="entry name" value="ABC3_permease_C"/>
</dbReference>
<dbReference type="InterPro" id="IPR038766">
    <property type="entry name" value="Membrane_comp_ABC_pdt"/>
</dbReference>
<feature type="transmembrane region" description="Helical" evidence="7">
    <location>
        <begin position="641"/>
        <end position="668"/>
    </location>
</feature>
<feature type="coiled-coil region" evidence="6">
    <location>
        <begin position="440"/>
        <end position="523"/>
    </location>
</feature>
<gene>
    <name evidence="10" type="ORF">C7U54_09415</name>
</gene>
<evidence type="ECO:0000256" key="6">
    <source>
        <dbReference type="SAM" id="Coils"/>
    </source>
</evidence>
<feature type="transmembrane region" description="Helical" evidence="7">
    <location>
        <begin position="597"/>
        <end position="621"/>
    </location>
</feature>
<feature type="domain" description="ABC3 transporter permease C-terminal" evidence="8">
    <location>
        <begin position="551"/>
        <end position="665"/>
    </location>
</feature>
<keyword evidence="6" id="KW-0175">Coiled coil</keyword>
<keyword evidence="3 7" id="KW-0812">Transmembrane</keyword>
<dbReference type="Pfam" id="PF02687">
    <property type="entry name" value="FtsX"/>
    <property type="match status" value="2"/>
</dbReference>
<evidence type="ECO:0000256" key="2">
    <source>
        <dbReference type="ARBA" id="ARBA00022475"/>
    </source>
</evidence>
<dbReference type="InterPro" id="IPR025857">
    <property type="entry name" value="MacB_PCD"/>
</dbReference>
<comment type="caution">
    <text evidence="10">The sequence shown here is derived from an EMBL/GenBank/DDBJ whole genome shotgun (WGS) entry which is preliminary data.</text>
</comment>
<evidence type="ECO:0000259" key="8">
    <source>
        <dbReference type="Pfam" id="PF02687"/>
    </source>
</evidence>
<evidence type="ECO:0000256" key="7">
    <source>
        <dbReference type="SAM" id="Phobius"/>
    </source>
</evidence>
<name>A0A2T3FXV9_9FIRM</name>
<feature type="transmembrane region" description="Helical" evidence="7">
    <location>
        <begin position="946"/>
        <end position="965"/>
    </location>
</feature>
<dbReference type="SUPFAM" id="SSF57997">
    <property type="entry name" value="Tropomyosin"/>
    <property type="match status" value="1"/>
</dbReference>
<dbReference type="RefSeq" id="WP_107030120.1">
    <property type="nucleotide sequence ID" value="NZ_PYLQ01000013.1"/>
</dbReference>
<keyword evidence="2" id="KW-1003">Cell membrane</keyword>
<dbReference type="Proteomes" id="UP000240974">
    <property type="component" value="Unassembled WGS sequence"/>
</dbReference>